<accession>A0A0E9XXN2</accession>
<dbReference type="EMBL" id="GBXM01001173">
    <property type="protein sequence ID" value="JAI07405.1"/>
    <property type="molecule type" value="Transcribed_RNA"/>
</dbReference>
<evidence type="ECO:0000313" key="1">
    <source>
        <dbReference type="EMBL" id="JAI07405.1"/>
    </source>
</evidence>
<reference evidence="1" key="2">
    <citation type="journal article" date="2015" name="Fish Shellfish Immunol.">
        <title>Early steps in the European eel (Anguilla anguilla)-Vibrio vulnificus interaction in the gills: Role of the RtxA13 toxin.</title>
        <authorList>
            <person name="Callol A."/>
            <person name="Pajuelo D."/>
            <person name="Ebbesson L."/>
            <person name="Teles M."/>
            <person name="MacKenzie S."/>
            <person name="Amaro C."/>
        </authorList>
    </citation>
    <scope>NUCLEOTIDE SEQUENCE</scope>
</reference>
<protein>
    <submittedName>
        <fullName evidence="1">Uncharacterized protein</fullName>
    </submittedName>
</protein>
<name>A0A0E9XXN2_ANGAN</name>
<proteinExistence type="predicted"/>
<dbReference type="AlphaFoldDB" id="A0A0E9XXN2"/>
<organism evidence="1">
    <name type="scientific">Anguilla anguilla</name>
    <name type="common">European freshwater eel</name>
    <name type="synonym">Muraena anguilla</name>
    <dbReference type="NCBI Taxonomy" id="7936"/>
    <lineage>
        <taxon>Eukaryota</taxon>
        <taxon>Metazoa</taxon>
        <taxon>Chordata</taxon>
        <taxon>Craniata</taxon>
        <taxon>Vertebrata</taxon>
        <taxon>Euteleostomi</taxon>
        <taxon>Actinopterygii</taxon>
        <taxon>Neopterygii</taxon>
        <taxon>Teleostei</taxon>
        <taxon>Anguilliformes</taxon>
        <taxon>Anguillidae</taxon>
        <taxon>Anguilla</taxon>
    </lineage>
</organism>
<reference evidence="1" key="1">
    <citation type="submission" date="2014-11" db="EMBL/GenBank/DDBJ databases">
        <authorList>
            <person name="Amaro Gonzalez C."/>
        </authorList>
    </citation>
    <scope>NUCLEOTIDE SEQUENCE</scope>
</reference>
<sequence>MLLLSGHSNVLCTPANTRFYELKQWYPLTLYRVKM</sequence>